<accession>A0A243RIN3</accession>
<evidence type="ECO:0000313" key="2">
    <source>
        <dbReference type="EMBL" id="OUC94711.1"/>
    </source>
</evidence>
<reference evidence="2 3" key="1">
    <citation type="submission" date="2017-05" db="EMBL/GenBank/DDBJ databases">
        <title>Biotechnological potential of actinobacteria isolated from South African environments.</title>
        <authorList>
            <person name="Le Roes-Hill M."/>
            <person name="Prins A."/>
            <person name="Durrell K.A."/>
        </authorList>
    </citation>
    <scope>NUCLEOTIDE SEQUENCE [LARGE SCALE GENOMIC DNA]</scope>
    <source>
        <strain evidence="2">M26</strain>
    </source>
</reference>
<dbReference type="EMBL" id="NGFP01000098">
    <property type="protein sequence ID" value="OUC94711.1"/>
    <property type="molecule type" value="Genomic_DNA"/>
</dbReference>
<evidence type="ECO:0000313" key="3">
    <source>
        <dbReference type="Proteomes" id="UP000194761"/>
    </source>
</evidence>
<organism evidence="2 3">
    <name type="scientific">Streptosporangium minutum</name>
    <dbReference type="NCBI Taxonomy" id="569862"/>
    <lineage>
        <taxon>Bacteria</taxon>
        <taxon>Bacillati</taxon>
        <taxon>Actinomycetota</taxon>
        <taxon>Actinomycetes</taxon>
        <taxon>Streptosporangiales</taxon>
        <taxon>Streptosporangiaceae</taxon>
        <taxon>Streptosporangium</taxon>
    </lineage>
</organism>
<evidence type="ECO:0000256" key="1">
    <source>
        <dbReference type="SAM" id="MobiDB-lite"/>
    </source>
</evidence>
<dbReference type="Proteomes" id="UP000194761">
    <property type="component" value="Unassembled WGS sequence"/>
</dbReference>
<feature type="compositionally biased region" description="Low complexity" evidence="1">
    <location>
        <begin position="74"/>
        <end position="91"/>
    </location>
</feature>
<name>A0A243RIN3_9ACTN</name>
<gene>
    <name evidence="2" type="ORF">CA984_21350</name>
</gene>
<comment type="caution">
    <text evidence="2">The sequence shown here is derived from an EMBL/GenBank/DDBJ whole genome shotgun (WGS) entry which is preliminary data.</text>
</comment>
<dbReference type="AlphaFoldDB" id="A0A243RIN3"/>
<feature type="region of interest" description="Disordered" evidence="1">
    <location>
        <begin position="43"/>
        <end position="184"/>
    </location>
</feature>
<keyword evidence="3" id="KW-1185">Reference proteome</keyword>
<protein>
    <submittedName>
        <fullName evidence="2">Uncharacterized protein</fullName>
    </submittedName>
</protein>
<proteinExistence type="predicted"/>
<sequence length="184" mass="18007">MQDACGVAGVPRTVCGACGTAGGACGAGGGGCGVGGACDGAGARGITEPEGSGRAGPPCHVAGAGGRFRRRRWSPAAAATTDPDASARSSGSGSGSGSGRPPPAVAAWSLLVCGGRTPSPAEPPARTGADGVVAAVPSPEPATGPQPVTVRQARSSRGRSPRRSVIDRLPRRRARVTRVRVPPW</sequence>